<dbReference type="PANTHER" id="PTHR30213:SF1">
    <property type="entry name" value="INNER MEMBRANE PROTEIN YHJD"/>
    <property type="match status" value="1"/>
</dbReference>
<dbReference type="KEGG" id="nbe:Back2_09130"/>
<evidence type="ECO:0000256" key="5">
    <source>
        <dbReference type="ARBA" id="ARBA00023136"/>
    </source>
</evidence>
<evidence type="ECO:0000313" key="7">
    <source>
        <dbReference type="EMBL" id="BBH16626.1"/>
    </source>
</evidence>
<organism evidence="7 8">
    <name type="scientific">Nocardioides baekrokdamisoli</name>
    <dbReference type="NCBI Taxonomy" id="1804624"/>
    <lineage>
        <taxon>Bacteria</taxon>
        <taxon>Bacillati</taxon>
        <taxon>Actinomycetota</taxon>
        <taxon>Actinomycetes</taxon>
        <taxon>Propionibacteriales</taxon>
        <taxon>Nocardioidaceae</taxon>
        <taxon>Nocardioides</taxon>
    </lineage>
</organism>
<evidence type="ECO:0000256" key="6">
    <source>
        <dbReference type="SAM" id="Phobius"/>
    </source>
</evidence>
<evidence type="ECO:0008006" key="9">
    <source>
        <dbReference type="Google" id="ProtNLM"/>
    </source>
</evidence>
<dbReference type="EMBL" id="AP019307">
    <property type="protein sequence ID" value="BBH16626.1"/>
    <property type="molecule type" value="Genomic_DNA"/>
</dbReference>
<feature type="transmembrane region" description="Helical" evidence="6">
    <location>
        <begin position="21"/>
        <end position="45"/>
    </location>
</feature>
<keyword evidence="5 6" id="KW-0472">Membrane</keyword>
<sequence length="270" mass="28691">MDRIVRTQEQYSGTNGSQLAGAVTYFGFLSVFPILALAFFVVGWVSKVYPGAQGDLTSALDSVLPGLVGNGPGQIQLSTFQHSAGTVGVLGLLGVLYAGLGWISSLRSALEAVFEIPRGQMPNLLIGKLIDLVTMGVLGIVLIVSVGVTGAVGGLSSRILGWVGLTTAADWLLWLLALVLGVAANMVLFFAMFRLLARPRTSHRYLWQGALLGAIGFEALKNLSVFLLGVAKGQPAFQVFGISLILLVWINYFSRVTLYAAAWAYVPEEG</sequence>
<proteinExistence type="predicted"/>
<gene>
    <name evidence="7" type="ORF">Back2_09130</name>
</gene>
<keyword evidence="4 6" id="KW-1133">Transmembrane helix</keyword>
<dbReference type="AlphaFoldDB" id="A0A3G9IE52"/>
<dbReference type="PIRSF" id="PIRSF035875">
    <property type="entry name" value="RNase_BN"/>
    <property type="match status" value="1"/>
</dbReference>
<keyword evidence="3 6" id="KW-0812">Transmembrane</keyword>
<dbReference type="Pfam" id="PF03631">
    <property type="entry name" value="Virul_fac_BrkB"/>
    <property type="match status" value="1"/>
</dbReference>
<feature type="transmembrane region" description="Helical" evidence="6">
    <location>
        <begin position="171"/>
        <end position="193"/>
    </location>
</feature>
<dbReference type="Proteomes" id="UP000271573">
    <property type="component" value="Chromosome"/>
</dbReference>
<evidence type="ECO:0000256" key="1">
    <source>
        <dbReference type="ARBA" id="ARBA00004651"/>
    </source>
</evidence>
<keyword evidence="2" id="KW-1003">Cell membrane</keyword>
<comment type="subcellular location">
    <subcellularLocation>
        <location evidence="1">Cell membrane</location>
        <topology evidence="1">Multi-pass membrane protein</topology>
    </subcellularLocation>
</comment>
<evidence type="ECO:0000256" key="4">
    <source>
        <dbReference type="ARBA" id="ARBA00022989"/>
    </source>
</evidence>
<feature type="transmembrane region" description="Helical" evidence="6">
    <location>
        <begin position="129"/>
        <end position="151"/>
    </location>
</feature>
<feature type="transmembrane region" description="Helical" evidence="6">
    <location>
        <begin position="205"/>
        <end position="230"/>
    </location>
</feature>
<protein>
    <recommendedName>
        <fullName evidence="9">YihY/virulence factor BrkB family protein</fullName>
    </recommendedName>
</protein>
<keyword evidence="8" id="KW-1185">Reference proteome</keyword>
<evidence type="ECO:0000256" key="3">
    <source>
        <dbReference type="ARBA" id="ARBA00022692"/>
    </source>
</evidence>
<accession>A0A3G9IE52</accession>
<reference evidence="7 8" key="1">
    <citation type="submission" date="2018-11" db="EMBL/GenBank/DDBJ databases">
        <title>Complete genome sequence of Nocardioides baekrokdamisoli strain KCTC 39748.</title>
        <authorList>
            <person name="Kang S.W."/>
            <person name="Lee K.C."/>
            <person name="Kim K.K."/>
            <person name="Kim J.S."/>
            <person name="Kim D.S."/>
            <person name="Ko S.H."/>
            <person name="Yang S.H."/>
            <person name="Shin Y.K."/>
            <person name="Lee J.S."/>
        </authorList>
    </citation>
    <scope>NUCLEOTIDE SEQUENCE [LARGE SCALE GENOMIC DNA]</scope>
    <source>
        <strain evidence="7 8">KCTC 39748</strain>
    </source>
</reference>
<dbReference type="InterPro" id="IPR017039">
    <property type="entry name" value="Virul_fac_BrkB"/>
</dbReference>
<feature type="transmembrane region" description="Helical" evidence="6">
    <location>
        <begin position="87"/>
        <end position="108"/>
    </location>
</feature>
<dbReference type="PANTHER" id="PTHR30213">
    <property type="entry name" value="INNER MEMBRANE PROTEIN YHJD"/>
    <property type="match status" value="1"/>
</dbReference>
<evidence type="ECO:0000256" key="2">
    <source>
        <dbReference type="ARBA" id="ARBA00022475"/>
    </source>
</evidence>
<dbReference type="GO" id="GO:0005886">
    <property type="term" value="C:plasma membrane"/>
    <property type="evidence" value="ECO:0007669"/>
    <property type="project" value="UniProtKB-SubCell"/>
</dbReference>
<feature type="transmembrane region" description="Helical" evidence="6">
    <location>
        <begin position="236"/>
        <end position="253"/>
    </location>
</feature>
<name>A0A3G9IE52_9ACTN</name>
<evidence type="ECO:0000313" key="8">
    <source>
        <dbReference type="Proteomes" id="UP000271573"/>
    </source>
</evidence>